<evidence type="ECO:0000313" key="2">
    <source>
        <dbReference type="EMBL" id="BBU47360.1"/>
    </source>
</evidence>
<evidence type="ECO:0000313" key="3">
    <source>
        <dbReference type="Proteomes" id="UP000464317"/>
    </source>
</evidence>
<organism evidence="2 3">
    <name type="scientific">Mycoplasmopsis felis</name>
    <dbReference type="NCBI Taxonomy" id="33923"/>
    <lineage>
        <taxon>Bacteria</taxon>
        <taxon>Bacillati</taxon>
        <taxon>Mycoplasmatota</taxon>
        <taxon>Mycoplasmoidales</taxon>
        <taxon>Metamycoplasmataceae</taxon>
        <taxon>Mycoplasmopsis</taxon>
    </lineage>
</organism>
<keyword evidence="1" id="KW-0472">Membrane</keyword>
<dbReference type="AlphaFoldDB" id="A0A809RUP7"/>
<feature type="transmembrane region" description="Helical" evidence="1">
    <location>
        <begin position="391"/>
        <end position="418"/>
    </location>
</feature>
<protein>
    <submittedName>
        <fullName evidence="2">Uncharacterized protein</fullName>
    </submittedName>
</protein>
<keyword evidence="1" id="KW-1133">Transmembrane helix</keyword>
<reference evidence="2 3" key="1">
    <citation type="submission" date="2020-01" db="EMBL/GenBank/DDBJ databases">
        <title>Complete genome sequence of Mycoplasma felis strain Myco-2.</title>
        <authorList>
            <person name="Kinoshita Y."/>
            <person name="Niwa H."/>
            <person name="Uchida-Fujii E."/>
            <person name="Nukada T."/>
        </authorList>
    </citation>
    <scope>NUCLEOTIDE SEQUENCE [LARGE SCALE GENOMIC DNA]</scope>
    <source>
        <strain evidence="2 3">Myco-2</strain>
    </source>
</reference>
<gene>
    <name evidence="2" type="ORF">JPM2_0530</name>
</gene>
<dbReference type="RefSeq" id="WP_161552899.1">
    <property type="nucleotide sequence ID" value="NZ_AP022325.1"/>
</dbReference>
<dbReference type="KEGG" id="mfel:JPM2_0530"/>
<evidence type="ECO:0000256" key="1">
    <source>
        <dbReference type="SAM" id="Phobius"/>
    </source>
</evidence>
<sequence length="423" mass="49309">MKRLLCLYKPSQDKVYPWILKHPKVKTNLAHFKSRKDAMNWFISLGYDCATWFQTEQKVFGGIFISENKENEYQFEVNVEKFDGNVLESDILEEFYVDPGTGLRSNGANQYLKTVVDFKEINDHRTYFPLDDEFVIERKKSAKDTEIEALQKENEELREKASKIPTHIIEEKIKKEVEVKEVVKEVVKFAYVRDLEFQTQFDALAVYSQKLEKIASIINNQVITSPEELNVIKKQLTNVFELSKELNSELLDEKLQKVYKFVVKSLSDSISKLSKLVVASNEVENNPQNFVYFVKPCGENARLAQELSYVLFDKKHVAFVSKEDYTFAIYAKEVKTQTHLFYFQDEVKNENPVVVEKEVQSTPAVVNTGVSQKQEEIVVTKVKDKESISNWYLFWTILLLSFAFSILIALVFLLWLGYIPTYY</sequence>
<proteinExistence type="predicted"/>
<name>A0A809RUP7_9BACT</name>
<keyword evidence="3" id="KW-1185">Reference proteome</keyword>
<dbReference type="Proteomes" id="UP000464317">
    <property type="component" value="Chromosome"/>
</dbReference>
<dbReference type="NCBIfam" id="NF045932">
    <property type="entry name" value="MAG3090_fam_N"/>
    <property type="match status" value="1"/>
</dbReference>
<accession>A0A809RUP7</accession>
<dbReference type="EMBL" id="AP022325">
    <property type="protein sequence ID" value="BBU47360.1"/>
    <property type="molecule type" value="Genomic_DNA"/>
</dbReference>
<keyword evidence="1" id="KW-0812">Transmembrane</keyword>